<comment type="caution">
    <text evidence="2">The sequence shown here is derived from an EMBL/GenBank/DDBJ whole genome shotgun (WGS) entry which is preliminary data.</text>
</comment>
<proteinExistence type="predicted"/>
<protein>
    <submittedName>
        <fullName evidence="2">ParB N-terminal domain-containing protein</fullName>
    </submittedName>
</protein>
<evidence type="ECO:0000313" key="3">
    <source>
        <dbReference type="Proteomes" id="UP001501474"/>
    </source>
</evidence>
<keyword evidence="3" id="KW-1185">Reference proteome</keyword>
<dbReference type="EMBL" id="BAAART010000050">
    <property type="protein sequence ID" value="GAA2228816.1"/>
    <property type="molecule type" value="Genomic_DNA"/>
</dbReference>
<dbReference type="RefSeq" id="WP_234850010.1">
    <property type="nucleotide sequence ID" value="NZ_BAAART010000050.1"/>
</dbReference>
<evidence type="ECO:0000259" key="1">
    <source>
        <dbReference type="SMART" id="SM00470"/>
    </source>
</evidence>
<dbReference type="InterPro" id="IPR036086">
    <property type="entry name" value="ParB/Sulfiredoxin_sf"/>
</dbReference>
<dbReference type="SUPFAM" id="SSF110849">
    <property type="entry name" value="ParB/Sulfiredoxin"/>
    <property type="match status" value="1"/>
</dbReference>
<dbReference type="SMART" id="SM00470">
    <property type="entry name" value="ParB"/>
    <property type="match status" value="1"/>
</dbReference>
<evidence type="ECO:0000313" key="2">
    <source>
        <dbReference type="EMBL" id="GAA2228816.1"/>
    </source>
</evidence>
<feature type="domain" description="ParB-like N-terminal" evidence="1">
    <location>
        <begin position="43"/>
        <end position="127"/>
    </location>
</feature>
<gene>
    <name evidence="2" type="ORF">GCM10010104_22030</name>
</gene>
<sequence>MIGVPHSSSAADLTGAAATGVVARDAGPTTSSGPARVSPPAVQDIPITSILPGISLRSRGPDAEHVARLAEVEGPLPPILVDRRTLHVIDGMHRLMAAFVRGQRTIGVEFFEGSADEAFLRAVQANVTHGLPLSQADRRAAAAKIVRSHPHLSDRAVARASGLGAKTVAAIRRQYDDVLHLHARVGRDGKIRPLSSDEGRRRAAELMDERPDASLREIARLAGLSPATVSDVRRRLRAGQDPVVRRAQKARQDEAAQPAGVVCSLPAGRADDRGGSDPQDVLEKLLRDPSLRHKEEGRNLLRLLHQNAVGMQQWTELTAAVPPHCGALVMNLARQYAETWSQFAQNLDAQLQASSRRTVGG</sequence>
<organism evidence="2 3">
    <name type="scientific">Streptomyces indiaensis</name>
    <dbReference type="NCBI Taxonomy" id="284033"/>
    <lineage>
        <taxon>Bacteria</taxon>
        <taxon>Bacillati</taxon>
        <taxon>Actinomycetota</taxon>
        <taxon>Actinomycetes</taxon>
        <taxon>Kitasatosporales</taxon>
        <taxon>Streptomycetaceae</taxon>
        <taxon>Streptomyces</taxon>
    </lineage>
</organism>
<reference evidence="3" key="1">
    <citation type="journal article" date="2019" name="Int. J. Syst. Evol. Microbiol.">
        <title>The Global Catalogue of Microorganisms (GCM) 10K type strain sequencing project: providing services to taxonomists for standard genome sequencing and annotation.</title>
        <authorList>
            <consortium name="The Broad Institute Genomics Platform"/>
            <consortium name="The Broad Institute Genome Sequencing Center for Infectious Disease"/>
            <person name="Wu L."/>
            <person name="Ma J."/>
        </authorList>
    </citation>
    <scope>NUCLEOTIDE SEQUENCE [LARGE SCALE GENOMIC DNA]</scope>
    <source>
        <strain evidence="3">JCM 3053</strain>
    </source>
</reference>
<dbReference type="InterPro" id="IPR003115">
    <property type="entry name" value="ParB_N"/>
</dbReference>
<dbReference type="Proteomes" id="UP001501474">
    <property type="component" value="Unassembled WGS sequence"/>
</dbReference>
<accession>A0ABP5Q8D2</accession>
<name>A0ABP5Q8D2_9ACTN</name>